<reference evidence="2 3" key="1">
    <citation type="submission" date="2024-01" db="EMBL/GenBank/DDBJ databases">
        <title>The genomes of 5 underutilized Papilionoideae crops provide insights into root nodulation and disease resistanc.</title>
        <authorList>
            <person name="Jiang F."/>
        </authorList>
    </citation>
    <scope>NUCLEOTIDE SEQUENCE [LARGE SCALE GENOMIC DNA]</scope>
    <source>
        <strain evidence="2">JINMINGXINNONG_FW02</strain>
        <tissue evidence="2">Leaves</tissue>
    </source>
</reference>
<sequence>MTLNCLACGQILQRVNSNNDDACLPPQESTKPFDNNIQNNNNNMISRKVSGKHNRSWSSGNMAPPQYAVSGPLAKVKAEHHRRTNSEGGVGPRLVRSSGMRRDWSFEDLSVQQKDKGVRCY</sequence>
<dbReference type="PANTHER" id="PTHR36019:SF7">
    <property type="match status" value="1"/>
</dbReference>
<feature type="region of interest" description="Disordered" evidence="1">
    <location>
        <begin position="27"/>
        <end position="104"/>
    </location>
</feature>
<evidence type="ECO:0000313" key="2">
    <source>
        <dbReference type="EMBL" id="KAK7382854.1"/>
    </source>
</evidence>
<evidence type="ECO:0000256" key="1">
    <source>
        <dbReference type="SAM" id="MobiDB-lite"/>
    </source>
</evidence>
<dbReference type="EMBL" id="JAYMYR010000001">
    <property type="protein sequence ID" value="KAK7382854.1"/>
    <property type="molecule type" value="Genomic_DNA"/>
</dbReference>
<gene>
    <name evidence="2" type="ORF">VNO80_01976</name>
</gene>
<dbReference type="PANTHER" id="PTHR36019">
    <property type="entry name" value="PLANT/PROTEIN"/>
    <property type="match status" value="1"/>
</dbReference>
<protein>
    <submittedName>
        <fullName evidence="2">Uncharacterized protein</fullName>
    </submittedName>
</protein>
<accession>A0AAN9RTG6</accession>
<keyword evidence="3" id="KW-1185">Reference proteome</keyword>
<organism evidence="2 3">
    <name type="scientific">Phaseolus coccineus</name>
    <name type="common">Scarlet runner bean</name>
    <name type="synonym">Phaseolus multiflorus</name>
    <dbReference type="NCBI Taxonomy" id="3886"/>
    <lineage>
        <taxon>Eukaryota</taxon>
        <taxon>Viridiplantae</taxon>
        <taxon>Streptophyta</taxon>
        <taxon>Embryophyta</taxon>
        <taxon>Tracheophyta</taxon>
        <taxon>Spermatophyta</taxon>
        <taxon>Magnoliopsida</taxon>
        <taxon>eudicotyledons</taxon>
        <taxon>Gunneridae</taxon>
        <taxon>Pentapetalae</taxon>
        <taxon>rosids</taxon>
        <taxon>fabids</taxon>
        <taxon>Fabales</taxon>
        <taxon>Fabaceae</taxon>
        <taxon>Papilionoideae</taxon>
        <taxon>50 kb inversion clade</taxon>
        <taxon>NPAAA clade</taxon>
        <taxon>indigoferoid/millettioid clade</taxon>
        <taxon>Phaseoleae</taxon>
        <taxon>Phaseolus</taxon>
    </lineage>
</organism>
<name>A0AAN9RTG6_PHACN</name>
<comment type="caution">
    <text evidence="2">The sequence shown here is derived from an EMBL/GenBank/DDBJ whole genome shotgun (WGS) entry which is preliminary data.</text>
</comment>
<evidence type="ECO:0000313" key="3">
    <source>
        <dbReference type="Proteomes" id="UP001374584"/>
    </source>
</evidence>
<dbReference type="Proteomes" id="UP001374584">
    <property type="component" value="Unassembled WGS sequence"/>
</dbReference>
<dbReference type="AlphaFoldDB" id="A0AAN9RTG6"/>
<proteinExistence type="predicted"/>